<organism evidence="1 2">
    <name type="scientific">Hymenobacter ginkgonis</name>
    <dbReference type="NCBI Taxonomy" id="2682976"/>
    <lineage>
        <taxon>Bacteria</taxon>
        <taxon>Pseudomonadati</taxon>
        <taxon>Bacteroidota</taxon>
        <taxon>Cytophagia</taxon>
        <taxon>Cytophagales</taxon>
        <taxon>Hymenobacteraceae</taxon>
        <taxon>Hymenobacter</taxon>
    </lineage>
</organism>
<accession>A0A7K1TKH1</accession>
<keyword evidence="2" id="KW-1185">Reference proteome</keyword>
<gene>
    <name evidence="1" type="ORF">GO988_21505</name>
</gene>
<name>A0A7K1TKH1_9BACT</name>
<evidence type="ECO:0000313" key="1">
    <source>
        <dbReference type="EMBL" id="MVN78914.1"/>
    </source>
</evidence>
<dbReference type="AlphaFoldDB" id="A0A7K1TKH1"/>
<proteinExistence type="predicted"/>
<reference evidence="1 2" key="1">
    <citation type="submission" date="2019-12" db="EMBL/GenBank/DDBJ databases">
        <title>Hymenobacter sp. HMF4947 Genome sequencing and assembly.</title>
        <authorList>
            <person name="Kang H."/>
            <person name="Cha I."/>
            <person name="Kim H."/>
            <person name="Joh K."/>
        </authorList>
    </citation>
    <scope>NUCLEOTIDE SEQUENCE [LARGE SCALE GENOMIC DNA]</scope>
    <source>
        <strain evidence="1 2">HMF4947</strain>
    </source>
</reference>
<comment type="caution">
    <text evidence="1">The sequence shown here is derived from an EMBL/GenBank/DDBJ whole genome shotgun (WGS) entry which is preliminary data.</text>
</comment>
<evidence type="ECO:0000313" key="2">
    <source>
        <dbReference type="Proteomes" id="UP000441336"/>
    </source>
</evidence>
<sequence>MAGIQLHRRTLAPRPGPPLPSYTSFVKDPHFAGPIPVENGWQFGQGGVGWYYDAARQWVINDGTYTDTMYFYQRFAQLGAGKNALVVFDIEPHPSGQANQGGLYLILGGINKALSVAPGHYEFVFASADISTAEGFFLLPQGPVRLALSRADGLFINP</sequence>
<dbReference type="Proteomes" id="UP000441336">
    <property type="component" value="Unassembled WGS sequence"/>
</dbReference>
<protein>
    <submittedName>
        <fullName evidence="1">Uncharacterized protein</fullName>
    </submittedName>
</protein>
<dbReference type="EMBL" id="WQKZ01000008">
    <property type="protein sequence ID" value="MVN78914.1"/>
    <property type="molecule type" value="Genomic_DNA"/>
</dbReference>
<dbReference type="RefSeq" id="WP_157569525.1">
    <property type="nucleotide sequence ID" value="NZ_WQKZ01000008.1"/>
</dbReference>